<gene>
    <name evidence="2" type="ORF">GGX14DRAFT_645531</name>
</gene>
<name>A0AAD6VBK2_9AGAR</name>
<feature type="region of interest" description="Disordered" evidence="1">
    <location>
        <begin position="501"/>
        <end position="524"/>
    </location>
</feature>
<evidence type="ECO:0000256" key="1">
    <source>
        <dbReference type="SAM" id="MobiDB-lite"/>
    </source>
</evidence>
<sequence>MLRRRMFKRVSGIRTRTLLVFFASASARPGHEGVVFTSERPSRGAALLVARAHKENDDARANSEHEQGQAGRASRKMSDQFLGFGSKQVQARTFQGPPSISFFKQASWDRIPSLTPLFKLLPKPPLLIKHPFEPSRILPAISEADCNRLRASLARPFRREKISAYIRGAHQRASSFVSPSSGLYSFSSSLLSPGMSYCSPALLVPTMASPNVHQPLPVCAHATQAQRGALTSPSRPRAPRRVPLPTQLPCACGRRGAYTNLFRRPPPHLHASTSIATHAPEKVDAAAASIVANANASGDRRAWRLCLRCTLTPYLAATANVSFFFRHVLQCVPHPSPLVPADLTSSALNDDSVFCSSISWYDIVVLYILADFVATVCIKNAIVHYFTSYPLSSKVINEPGRRWPAPRSGVKRSAAGRALGSDEGPAGGQSATAACSGKAGVRALPSGGSRRSSTARAARRPAAELPRRHGLRARIRRDQRDEHACGAWSCSRAPAATLQRAGNYDESQSHALAKEARQMDPSTEFRARGQGLDVPQLMRSPESCTFSSPSSVLSSSAPFRCPSPPVRQAAQALIAGDDAALTRAHRSVEYPCMCTRLIAVRFEHTNIRTWLRWMSHAPRRRTCGALAYVRRVESAQVLLEAGRAEPVIQPFGSPKSKRICMKLVAVRFRHSDYGIRTWLADVHMPHARWTSQAALPSARLARRARYWRFAGRRGGWNGDTHAGGRVCAHVGAHPPLILSSTDVPLSLKYPRPVVHQLSSLWFLSIGVPTTCRPPVVVHRPASAHDFGTWLRRIYVLRGQVEASKGLGVECIKSLGVEA</sequence>
<organism evidence="2 3">
    <name type="scientific">Mycena pura</name>
    <dbReference type="NCBI Taxonomy" id="153505"/>
    <lineage>
        <taxon>Eukaryota</taxon>
        <taxon>Fungi</taxon>
        <taxon>Dikarya</taxon>
        <taxon>Basidiomycota</taxon>
        <taxon>Agaricomycotina</taxon>
        <taxon>Agaricomycetes</taxon>
        <taxon>Agaricomycetidae</taxon>
        <taxon>Agaricales</taxon>
        <taxon>Marasmiineae</taxon>
        <taxon>Mycenaceae</taxon>
        <taxon>Mycena</taxon>
    </lineage>
</organism>
<feature type="compositionally biased region" description="Low complexity" evidence="1">
    <location>
        <begin position="229"/>
        <end position="245"/>
    </location>
</feature>
<proteinExistence type="predicted"/>
<dbReference type="AlphaFoldDB" id="A0AAD6VBK2"/>
<comment type="caution">
    <text evidence="2">The sequence shown here is derived from an EMBL/GenBank/DDBJ whole genome shotgun (WGS) entry which is preliminary data.</text>
</comment>
<feature type="compositionally biased region" description="Low complexity" evidence="1">
    <location>
        <begin position="445"/>
        <end position="456"/>
    </location>
</feature>
<accession>A0AAD6VBK2</accession>
<protein>
    <submittedName>
        <fullName evidence="2">Uncharacterized protein</fullName>
    </submittedName>
</protein>
<feature type="compositionally biased region" description="Basic and acidic residues" evidence="1">
    <location>
        <begin position="512"/>
        <end position="524"/>
    </location>
</feature>
<feature type="region of interest" description="Disordered" evidence="1">
    <location>
        <begin position="400"/>
        <end position="478"/>
    </location>
</feature>
<dbReference type="EMBL" id="JARJCW010000045">
    <property type="protein sequence ID" value="KAJ7204979.1"/>
    <property type="molecule type" value="Genomic_DNA"/>
</dbReference>
<feature type="region of interest" description="Disordered" evidence="1">
    <location>
        <begin position="54"/>
        <end position="74"/>
    </location>
</feature>
<feature type="compositionally biased region" description="Basic and acidic residues" evidence="1">
    <location>
        <begin position="54"/>
        <end position="67"/>
    </location>
</feature>
<reference evidence="2" key="1">
    <citation type="submission" date="2023-03" db="EMBL/GenBank/DDBJ databases">
        <title>Massive genome expansion in bonnet fungi (Mycena s.s.) driven by repeated elements and novel gene families across ecological guilds.</title>
        <authorList>
            <consortium name="Lawrence Berkeley National Laboratory"/>
            <person name="Harder C.B."/>
            <person name="Miyauchi S."/>
            <person name="Viragh M."/>
            <person name="Kuo A."/>
            <person name="Thoen E."/>
            <person name="Andreopoulos B."/>
            <person name="Lu D."/>
            <person name="Skrede I."/>
            <person name="Drula E."/>
            <person name="Henrissat B."/>
            <person name="Morin E."/>
            <person name="Kohler A."/>
            <person name="Barry K."/>
            <person name="LaButti K."/>
            <person name="Morin E."/>
            <person name="Salamov A."/>
            <person name="Lipzen A."/>
            <person name="Mereny Z."/>
            <person name="Hegedus B."/>
            <person name="Baldrian P."/>
            <person name="Stursova M."/>
            <person name="Weitz H."/>
            <person name="Taylor A."/>
            <person name="Grigoriev I.V."/>
            <person name="Nagy L.G."/>
            <person name="Martin F."/>
            <person name="Kauserud H."/>
        </authorList>
    </citation>
    <scope>NUCLEOTIDE SEQUENCE</scope>
    <source>
        <strain evidence="2">9144</strain>
    </source>
</reference>
<keyword evidence="3" id="KW-1185">Reference proteome</keyword>
<dbReference type="Proteomes" id="UP001219525">
    <property type="component" value="Unassembled WGS sequence"/>
</dbReference>
<evidence type="ECO:0000313" key="3">
    <source>
        <dbReference type="Proteomes" id="UP001219525"/>
    </source>
</evidence>
<feature type="region of interest" description="Disordered" evidence="1">
    <location>
        <begin position="226"/>
        <end position="245"/>
    </location>
</feature>
<evidence type="ECO:0000313" key="2">
    <source>
        <dbReference type="EMBL" id="KAJ7204979.1"/>
    </source>
</evidence>